<dbReference type="Gene3D" id="2.30.18.10">
    <property type="entry name" value="Transcription factor IIA (TFIIA), beta-barrel domain"/>
    <property type="match status" value="1"/>
</dbReference>
<dbReference type="GO" id="GO:0003743">
    <property type="term" value="F:translation initiation factor activity"/>
    <property type="evidence" value="ECO:0007669"/>
    <property type="project" value="UniProtKB-KW"/>
</dbReference>
<dbReference type="Pfam" id="PF02268">
    <property type="entry name" value="TFIIA_gamma_N"/>
    <property type="match status" value="1"/>
</dbReference>
<dbReference type="PANTHER" id="PTHR10966">
    <property type="entry name" value="TRANSCRIPTION INITIATION FACTOR IIA SUBUNIT 2"/>
    <property type="match status" value="1"/>
</dbReference>
<dbReference type="FunFam" id="1.10.287.190:FF:000001">
    <property type="entry name" value="Transcription initiation factor IIA subunit 2"/>
    <property type="match status" value="1"/>
</dbReference>
<dbReference type="OMA" id="QYYELYR"/>
<comment type="function">
    <text evidence="6">TFIIA is a component of the transcription machinery of RNA polymerase II and plays an important role in transcriptional activation.</text>
</comment>
<keyword evidence="5 6" id="KW-0539">Nucleus</keyword>
<comment type="caution">
    <text evidence="9">The sequence shown here is derived from an EMBL/GenBank/DDBJ whole genome shotgun (WGS) entry which is preliminary data.</text>
</comment>
<evidence type="ECO:0000256" key="2">
    <source>
        <dbReference type="ARBA" id="ARBA00007675"/>
    </source>
</evidence>
<dbReference type="InterPro" id="IPR015872">
    <property type="entry name" value="TFIIA_gsu_N"/>
</dbReference>
<comment type="similarity">
    <text evidence="2 6">Belongs to the TFIIA subunit 2 family.</text>
</comment>
<sequence length="118" mass="13525">MTNTTPLKQNYYELYRRSTVGEALTDTLDELLQNQYINQNVYTKILTQFDKSINEALSTGVKSKAVIKGKLHTYRFCDSVWTFIIDNAEFKSDSETTRVDRVKIVACDAHVTETPPPK</sequence>
<keyword evidence="4 6" id="KW-0804">Transcription</keyword>
<dbReference type="InterPro" id="IPR003194">
    <property type="entry name" value="TFIIA_gsu"/>
</dbReference>
<evidence type="ECO:0000259" key="8">
    <source>
        <dbReference type="Pfam" id="PF02751"/>
    </source>
</evidence>
<evidence type="ECO:0000313" key="10">
    <source>
        <dbReference type="Proteomes" id="UP000076078"/>
    </source>
</evidence>
<evidence type="ECO:0000313" key="9">
    <source>
        <dbReference type="EMBL" id="KYR01927.1"/>
    </source>
</evidence>
<dbReference type="CDD" id="cd10014">
    <property type="entry name" value="TFIIA_gamma_C"/>
    <property type="match status" value="1"/>
</dbReference>
<dbReference type="STRING" id="361077.A0A152A7A0"/>
<name>A0A152A7A0_TIELA</name>
<keyword evidence="9" id="KW-0396">Initiation factor</keyword>
<dbReference type="SUPFAM" id="SSF50784">
    <property type="entry name" value="Transcription factor IIA (TFIIA), beta-barrel domain"/>
    <property type="match status" value="1"/>
</dbReference>
<evidence type="ECO:0000256" key="5">
    <source>
        <dbReference type="ARBA" id="ARBA00023242"/>
    </source>
</evidence>
<dbReference type="Pfam" id="PF02751">
    <property type="entry name" value="TFIIA_gamma_C"/>
    <property type="match status" value="1"/>
</dbReference>
<accession>A0A152A7A0</accession>
<protein>
    <recommendedName>
        <fullName evidence="6">Transcription initiation factor IIA subunit 2</fullName>
    </recommendedName>
</protein>
<dbReference type="InterPro" id="IPR009088">
    <property type="entry name" value="TFIIA_b-brl"/>
</dbReference>
<gene>
    <name evidence="9" type="ORF">DLAC_00717</name>
</gene>
<keyword evidence="10" id="KW-1185">Reference proteome</keyword>
<dbReference type="Gene3D" id="1.10.287.190">
    <property type="entry name" value="Transcription factor IIA gamma subunit, alpha-helical domain"/>
    <property type="match status" value="1"/>
</dbReference>
<dbReference type="CDD" id="cd10145">
    <property type="entry name" value="TFIIA_gamma_N"/>
    <property type="match status" value="1"/>
</dbReference>
<dbReference type="FunFam" id="2.30.18.10:FF:000001">
    <property type="entry name" value="Transcription initiation factor IIA subunit 2"/>
    <property type="match status" value="1"/>
</dbReference>
<comment type="subcellular location">
    <subcellularLocation>
        <location evidence="1 6">Nucleus</location>
    </subcellularLocation>
</comment>
<feature type="domain" description="Transcription initiation factor IIA gamma subunit C-terminal" evidence="8">
    <location>
        <begin position="68"/>
        <end position="109"/>
    </location>
</feature>
<evidence type="ECO:0000256" key="4">
    <source>
        <dbReference type="ARBA" id="ARBA00023163"/>
    </source>
</evidence>
<reference evidence="9 10" key="1">
    <citation type="submission" date="2015-12" db="EMBL/GenBank/DDBJ databases">
        <title>Dictyostelia acquired genes for synthesis and detection of signals that induce cell-type specialization by lateral gene transfer from prokaryotes.</title>
        <authorList>
            <person name="Gloeckner G."/>
            <person name="Schaap P."/>
        </authorList>
    </citation>
    <scope>NUCLEOTIDE SEQUENCE [LARGE SCALE GENOMIC DNA]</scope>
    <source>
        <strain evidence="9 10">TK</strain>
    </source>
</reference>
<proteinExistence type="inferred from homology"/>
<evidence type="ECO:0000256" key="1">
    <source>
        <dbReference type="ARBA" id="ARBA00004123"/>
    </source>
</evidence>
<dbReference type="PIRSF" id="PIRSF009415">
    <property type="entry name" value="Hum_TFIIA_gamma"/>
    <property type="match status" value="1"/>
</dbReference>
<dbReference type="AlphaFoldDB" id="A0A152A7A0"/>
<dbReference type="GO" id="GO:0005672">
    <property type="term" value="C:transcription factor TFIIA complex"/>
    <property type="evidence" value="ECO:0007669"/>
    <property type="project" value="InterPro"/>
</dbReference>
<feature type="domain" description="Transcription initiation factor IIA gamma subunit N-terminal" evidence="7">
    <location>
        <begin position="11"/>
        <end position="57"/>
    </location>
</feature>
<dbReference type="EMBL" id="LODT01000004">
    <property type="protein sequence ID" value="KYR01927.1"/>
    <property type="molecule type" value="Genomic_DNA"/>
</dbReference>
<dbReference type="InterPro" id="IPR009083">
    <property type="entry name" value="TFIIA_a-hlx"/>
</dbReference>
<keyword evidence="9" id="KW-0648">Protein biosynthesis</keyword>
<dbReference type="SUPFAM" id="SSF47396">
    <property type="entry name" value="Transcription factor IIA (TFIIA), alpha-helical domain"/>
    <property type="match status" value="1"/>
</dbReference>
<organism evidence="9 10">
    <name type="scientific">Tieghemostelium lacteum</name>
    <name type="common">Slime mold</name>
    <name type="synonym">Dictyostelium lacteum</name>
    <dbReference type="NCBI Taxonomy" id="361077"/>
    <lineage>
        <taxon>Eukaryota</taxon>
        <taxon>Amoebozoa</taxon>
        <taxon>Evosea</taxon>
        <taxon>Eumycetozoa</taxon>
        <taxon>Dictyostelia</taxon>
        <taxon>Dictyosteliales</taxon>
        <taxon>Raperosteliaceae</taxon>
        <taxon>Tieghemostelium</taxon>
    </lineage>
</organism>
<dbReference type="GO" id="GO:0006367">
    <property type="term" value="P:transcription initiation at RNA polymerase II promoter"/>
    <property type="evidence" value="ECO:0007669"/>
    <property type="project" value="InterPro"/>
</dbReference>
<dbReference type="OrthoDB" id="586585at2759"/>
<evidence type="ECO:0000259" key="7">
    <source>
        <dbReference type="Pfam" id="PF02268"/>
    </source>
</evidence>
<dbReference type="FunCoup" id="A0A152A7A0">
    <property type="interactions" value="332"/>
</dbReference>
<evidence type="ECO:0000256" key="3">
    <source>
        <dbReference type="ARBA" id="ARBA00023015"/>
    </source>
</evidence>
<dbReference type="Proteomes" id="UP000076078">
    <property type="component" value="Unassembled WGS sequence"/>
</dbReference>
<evidence type="ECO:0000256" key="6">
    <source>
        <dbReference type="PIRNR" id="PIRNR009415"/>
    </source>
</evidence>
<dbReference type="InterPro" id="IPR015871">
    <property type="entry name" value="TFIIA_gsu_C"/>
</dbReference>
<keyword evidence="3 6" id="KW-0805">Transcription regulation</keyword>
<dbReference type="InParanoid" id="A0A152A7A0"/>